<proteinExistence type="predicted"/>
<feature type="region of interest" description="Disordered" evidence="1">
    <location>
        <begin position="33"/>
        <end position="99"/>
    </location>
</feature>
<dbReference type="AlphaFoldDB" id="A0AAD1W9T7"/>
<evidence type="ECO:0000313" key="3">
    <source>
        <dbReference type="Proteomes" id="UP001295444"/>
    </source>
</evidence>
<evidence type="ECO:0000256" key="1">
    <source>
        <dbReference type="SAM" id="MobiDB-lite"/>
    </source>
</evidence>
<keyword evidence="3" id="KW-1185">Reference proteome</keyword>
<gene>
    <name evidence="2" type="ORF">PECUL_23A030897</name>
</gene>
<accession>A0AAD1W9T7</accession>
<feature type="compositionally biased region" description="Polar residues" evidence="1">
    <location>
        <begin position="33"/>
        <end position="43"/>
    </location>
</feature>
<evidence type="ECO:0000313" key="2">
    <source>
        <dbReference type="EMBL" id="CAH2294231.1"/>
    </source>
</evidence>
<sequence length="144" mass="15810">MAVVTHNSSYLSLLAVIQDDAKYGRHGVRVQISQQHHGQIPSSHRSRSAPTRGGASHYTGKGVALKPAGEHPEYYRGRAHRSPARYTASQGSHDVRSQQKAALCISYLPRCSSAVYELPPRPRPKHKMKPQRSATYPNGPGSEC</sequence>
<protein>
    <submittedName>
        <fullName evidence="2">Uncharacterized protein</fullName>
    </submittedName>
</protein>
<organism evidence="2 3">
    <name type="scientific">Pelobates cultripes</name>
    <name type="common">Western spadefoot toad</name>
    <dbReference type="NCBI Taxonomy" id="61616"/>
    <lineage>
        <taxon>Eukaryota</taxon>
        <taxon>Metazoa</taxon>
        <taxon>Chordata</taxon>
        <taxon>Craniata</taxon>
        <taxon>Vertebrata</taxon>
        <taxon>Euteleostomi</taxon>
        <taxon>Amphibia</taxon>
        <taxon>Batrachia</taxon>
        <taxon>Anura</taxon>
        <taxon>Pelobatoidea</taxon>
        <taxon>Pelobatidae</taxon>
        <taxon>Pelobates</taxon>
    </lineage>
</organism>
<dbReference type="Proteomes" id="UP001295444">
    <property type="component" value="Chromosome 05"/>
</dbReference>
<dbReference type="EMBL" id="OW240916">
    <property type="protein sequence ID" value="CAH2294231.1"/>
    <property type="molecule type" value="Genomic_DNA"/>
</dbReference>
<feature type="region of interest" description="Disordered" evidence="1">
    <location>
        <begin position="117"/>
        <end position="144"/>
    </location>
</feature>
<name>A0AAD1W9T7_PELCU</name>
<reference evidence="2" key="1">
    <citation type="submission" date="2022-03" db="EMBL/GenBank/DDBJ databases">
        <authorList>
            <person name="Alioto T."/>
            <person name="Alioto T."/>
            <person name="Gomez Garrido J."/>
        </authorList>
    </citation>
    <scope>NUCLEOTIDE SEQUENCE</scope>
</reference>